<sequence length="211" mass="22749" precursor="true">MFKQKIVVAMLALCASLAQASGLDSLEQFVKTAKTGRAEFTQVVTAPAKEGQAARSKTSSGTFEFSRPNRFRFIYRKPFEQTIVADGQTLWLYDVDLNQVTSRKQSSVLASSPAALIASAADIKALQADFVLAAAPDKDGLEWVLASPKAKEGMLQSVRVGFKGADLAALEIVDSFGQRSVMSFASLRVNTPLEASVFQFKPPPGADLIQQ</sequence>
<dbReference type="Gene3D" id="2.50.20.10">
    <property type="entry name" value="Lipoprotein localisation LolA/LolB/LppX"/>
    <property type="match status" value="1"/>
</dbReference>
<dbReference type="CDD" id="cd16325">
    <property type="entry name" value="LolA"/>
    <property type="match status" value="1"/>
</dbReference>
<evidence type="ECO:0000256" key="2">
    <source>
        <dbReference type="ARBA" id="ARBA00007615"/>
    </source>
</evidence>
<evidence type="ECO:0000313" key="11">
    <source>
        <dbReference type="EMBL" id="RFO96770.1"/>
    </source>
</evidence>
<dbReference type="PANTHER" id="PTHR35869">
    <property type="entry name" value="OUTER-MEMBRANE LIPOPROTEIN CARRIER PROTEIN"/>
    <property type="match status" value="1"/>
</dbReference>
<keyword evidence="7 10" id="KW-0574">Periplasm</keyword>
<dbReference type="InterPro" id="IPR029046">
    <property type="entry name" value="LolA/LolB/LppX"/>
</dbReference>
<evidence type="ECO:0000256" key="3">
    <source>
        <dbReference type="ARBA" id="ARBA00011245"/>
    </source>
</evidence>
<evidence type="ECO:0000256" key="1">
    <source>
        <dbReference type="ARBA" id="ARBA00004418"/>
    </source>
</evidence>
<proteinExistence type="inferred from homology"/>
<feature type="chain" id="PRO_5017839980" description="Outer-membrane lipoprotein carrier protein" evidence="10">
    <location>
        <begin position="21"/>
        <end position="211"/>
    </location>
</feature>
<dbReference type="InterPro" id="IPR004564">
    <property type="entry name" value="OM_lipoprot_carrier_LolA-like"/>
</dbReference>
<keyword evidence="9 10" id="KW-0143">Chaperone</keyword>
<dbReference type="HAMAP" id="MF_00240">
    <property type="entry name" value="LolA"/>
    <property type="match status" value="1"/>
</dbReference>
<keyword evidence="6 10" id="KW-0732">Signal</keyword>
<evidence type="ECO:0000256" key="8">
    <source>
        <dbReference type="ARBA" id="ARBA00022927"/>
    </source>
</evidence>
<dbReference type="RefSeq" id="WP_117177537.1">
    <property type="nucleotide sequence ID" value="NZ_QFZK01000006.1"/>
</dbReference>
<evidence type="ECO:0000313" key="12">
    <source>
        <dbReference type="Proteomes" id="UP000260665"/>
    </source>
</evidence>
<gene>
    <name evidence="10 11" type="primary">lolA</name>
    <name evidence="11" type="ORF">DIC66_12240</name>
</gene>
<dbReference type="PANTHER" id="PTHR35869:SF1">
    <property type="entry name" value="OUTER-MEMBRANE LIPOPROTEIN CARRIER PROTEIN"/>
    <property type="match status" value="1"/>
</dbReference>
<comment type="subcellular location">
    <subcellularLocation>
        <location evidence="1 10">Periplasm</location>
    </subcellularLocation>
</comment>
<dbReference type="Proteomes" id="UP000260665">
    <property type="component" value="Unassembled WGS sequence"/>
</dbReference>
<dbReference type="Pfam" id="PF03548">
    <property type="entry name" value="LolA"/>
    <property type="match status" value="1"/>
</dbReference>
<evidence type="ECO:0000256" key="7">
    <source>
        <dbReference type="ARBA" id="ARBA00022764"/>
    </source>
</evidence>
<keyword evidence="8 10" id="KW-0653">Protein transport</keyword>
<dbReference type="AlphaFoldDB" id="A0A3E1RDU9"/>
<dbReference type="OrthoDB" id="9787361at2"/>
<protein>
    <recommendedName>
        <fullName evidence="4 10">Outer-membrane lipoprotein carrier protein</fullName>
    </recommendedName>
</protein>
<feature type="signal peptide" evidence="10">
    <location>
        <begin position="1"/>
        <end position="20"/>
    </location>
</feature>
<evidence type="ECO:0000256" key="10">
    <source>
        <dbReference type="HAMAP-Rule" id="MF_00240"/>
    </source>
</evidence>
<comment type="similarity">
    <text evidence="2 10">Belongs to the LolA family.</text>
</comment>
<name>A0A3E1RDU9_9BURK</name>
<dbReference type="GO" id="GO:0044874">
    <property type="term" value="P:lipoprotein localization to outer membrane"/>
    <property type="evidence" value="ECO:0007669"/>
    <property type="project" value="UniProtKB-UniRule"/>
</dbReference>
<reference evidence="11 12" key="1">
    <citation type="submission" date="2018-05" db="EMBL/GenBank/DDBJ databases">
        <title>Rhodoferax soyangensis sp.nov., isolated from an oligotrophic freshwater lake.</title>
        <authorList>
            <person name="Park M."/>
        </authorList>
    </citation>
    <scope>NUCLEOTIDE SEQUENCE [LARGE SCALE GENOMIC DNA]</scope>
    <source>
        <strain evidence="11 12">IMCC26218</strain>
    </source>
</reference>
<dbReference type="SUPFAM" id="SSF89392">
    <property type="entry name" value="Prokaryotic lipoproteins and lipoprotein localization factors"/>
    <property type="match status" value="1"/>
</dbReference>
<keyword evidence="5 10" id="KW-0813">Transport</keyword>
<evidence type="ECO:0000256" key="9">
    <source>
        <dbReference type="ARBA" id="ARBA00023186"/>
    </source>
</evidence>
<comment type="subunit">
    <text evidence="3 10">Monomer.</text>
</comment>
<dbReference type="GO" id="GO:0042953">
    <property type="term" value="P:lipoprotein transport"/>
    <property type="evidence" value="ECO:0007669"/>
    <property type="project" value="InterPro"/>
</dbReference>
<evidence type="ECO:0000256" key="4">
    <source>
        <dbReference type="ARBA" id="ARBA00014035"/>
    </source>
</evidence>
<dbReference type="EMBL" id="QFZK01000006">
    <property type="protein sequence ID" value="RFO96770.1"/>
    <property type="molecule type" value="Genomic_DNA"/>
</dbReference>
<dbReference type="NCBIfam" id="TIGR00547">
    <property type="entry name" value="lolA"/>
    <property type="match status" value="1"/>
</dbReference>
<evidence type="ECO:0000256" key="6">
    <source>
        <dbReference type="ARBA" id="ARBA00022729"/>
    </source>
</evidence>
<accession>A0A3E1RDU9</accession>
<keyword evidence="11" id="KW-0449">Lipoprotein</keyword>
<keyword evidence="12" id="KW-1185">Reference proteome</keyword>
<comment type="caution">
    <text evidence="11">The sequence shown here is derived from an EMBL/GenBank/DDBJ whole genome shotgun (WGS) entry which is preliminary data.</text>
</comment>
<evidence type="ECO:0000256" key="5">
    <source>
        <dbReference type="ARBA" id="ARBA00022448"/>
    </source>
</evidence>
<organism evidence="11 12">
    <name type="scientific">Rhodoferax lacus</name>
    <dbReference type="NCBI Taxonomy" id="2184758"/>
    <lineage>
        <taxon>Bacteria</taxon>
        <taxon>Pseudomonadati</taxon>
        <taxon>Pseudomonadota</taxon>
        <taxon>Betaproteobacteria</taxon>
        <taxon>Burkholderiales</taxon>
        <taxon>Comamonadaceae</taxon>
        <taxon>Rhodoferax</taxon>
    </lineage>
</organism>
<dbReference type="GO" id="GO:0042597">
    <property type="term" value="C:periplasmic space"/>
    <property type="evidence" value="ECO:0007669"/>
    <property type="project" value="UniProtKB-SubCell"/>
</dbReference>
<comment type="function">
    <text evidence="10">Participates in the translocation of lipoproteins from the inner membrane to the outer membrane. Only forms a complex with a lipoprotein if the residue after the N-terminal Cys is not an aspartate (The Asp acts as a targeting signal to indicate that the lipoprotein should stay in the inner membrane).</text>
</comment>
<dbReference type="InterPro" id="IPR018323">
    <property type="entry name" value="OM_lipoprot_carrier_LolA_Pbac"/>
</dbReference>